<dbReference type="EMBL" id="RQXU01000105">
    <property type="protein sequence ID" value="RRH78638.1"/>
    <property type="molecule type" value="Genomic_DNA"/>
</dbReference>
<protein>
    <recommendedName>
        <fullName evidence="3">RHS repeat protein</fullName>
    </recommendedName>
</protein>
<evidence type="ECO:0000313" key="2">
    <source>
        <dbReference type="Proteomes" id="UP000271590"/>
    </source>
</evidence>
<feature type="non-terminal residue" evidence="1">
    <location>
        <position position="110"/>
    </location>
</feature>
<organism evidence="1 2">
    <name type="scientific">Variovorax beijingensis</name>
    <dbReference type="NCBI Taxonomy" id="2496117"/>
    <lineage>
        <taxon>Bacteria</taxon>
        <taxon>Pseudomonadati</taxon>
        <taxon>Pseudomonadota</taxon>
        <taxon>Betaproteobacteria</taxon>
        <taxon>Burkholderiales</taxon>
        <taxon>Comamonadaceae</taxon>
        <taxon>Variovorax</taxon>
    </lineage>
</organism>
<proteinExistence type="predicted"/>
<evidence type="ECO:0000313" key="1">
    <source>
        <dbReference type="EMBL" id="RRH78638.1"/>
    </source>
</evidence>
<reference evidence="1 2" key="1">
    <citation type="submission" date="2018-11" db="EMBL/GenBank/DDBJ databases">
        <title>The genome of Variovorax sp T529.</title>
        <authorList>
            <person name="Gao J."/>
        </authorList>
    </citation>
    <scope>NUCLEOTIDE SEQUENCE [LARGE SCALE GENOMIC DNA]</scope>
    <source>
        <strain evidence="1 2">T529</strain>
    </source>
</reference>
<evidence type="ECO:0008006" key="3">
    <source>
        <dbReference type="Google" id="ProtNLM"/>
    </source>
</evidence>
<dbReference type="InterPro" id="IPR006530">
    <property type="entry name" value="YD"/>
</dbReference>
<dbReference type="Pfam" id="PF05593">
    <property type="entry name" value="RHS_repeat"/>
    <property type="match status" value="1"/>
</dbReference>
<dbReference type="Proteomes" id="UP000271590">
    <property type="component" value="Unassembled WGS sequence"/>
</dbReference>
<gene>
    <name evidence="1" type="ORF">EH244_32300</name>
</gene>
<dbReference type="InterPro" id="IPR031325">
    <property type="entry name" value="RHS_repeat"/>
</dbReference>
<accession>A0A3P3E0T9</accession>
<dbReference type="NCBIfam" id="TIGR01643">
    <property type="entry name" value="YD_repeat_2x"/>
    <property type="match status" value="1"/>
</dbReference>
<sequence>RKSGDDAESFAYDRNGRLVEATNAEARLQWFYDRAGNLVREHQHYLDHGHTAVWQHGYDELNQRIASVRPDGHVTQWLTYGSGHVHGLLVDGQDILGFERDDLHREIGRE</sequence>
<name>A0A3P3E0T9_9BURK</name>
<dbReference type="AlphaFoldDB" id="A0A3P3E0T9"/>
<dbReference type="RefSeq" id="WP_148101357.1">
    <property type="nucleotide sequence ID" value="NZ_RQXU01000105.1"/>
</dbReference>
<dbReference type="Gene3D" id="2.180.10.10">
    <property type="entry name" value="RHS repeat-associated core"/>
    <property type="match status" value="1"/>
</dbReference>
<feature type="non-terminal residue" evidence="1">
    <location>
        <position position="1"/>
    </location>
</feature>
<comment type="caution">
    <text evidence="1">The sequence shown here is derived from an EMBL/GenBank/DDBJ whole genome shotgun (WGS) entry which is preliminary data.</text>
</comment>